<keyword evidence="3" id="KW-1185">Reference proteome</keyword>
<reference evidence="2 3" key="1">
    <citation type="submission" date="2019-07" db="EMBL/GenBank/DDBJ databases">
        <title>Finished genome of Venturia effusa.</title>
        <authorList>
            <person name="Young C.A."/>
            <person name="Cox M.P."/>
            <person name="Ganley A.R.D."/>
            <person name="David W.J."/>
        </authorList>
    </citation>
    <scope>NUCLEOTIDE SEQUENCE [LARGE SCALE GENOMIC DNA]</scope>
    <source>
        <strain evidence="3">albino</strain>
    </source>
</reference>
<proteinExistence type="predicted"/>
<dbReference type="EMBL" id="CP042197">
    <property type="protein sequence ID" value="QDS75725.1"/>
    <property type="molecule type" value="Genomic_DNA"/>
</dbReference>
<dbReference type="Proteomes" id="UP000316270">
    <property type="component" value="Chromosome 13"/>
</dbReference>
<sequence length="197" mass="23668">MELPEAKPTLSHPDAPTTNENAHFLTLPRELRQSILLHTYDEDTPLHTNHFIDHFLKRKDSIAHHVKLLRLIHSSLCEDVDYAKKNWQRSYHNKTDDLKKEARRYWKEEGEMVGPYFLPFGALYLPNSSMDPKILKFASRLRTMNWNAKHPILKHFKELKRILAPDHPVNDHRRLDWWVVHDENLRTFERFMKIFDE</sequence>
<protein>
    <submittedName>
        <fullName evidence="2">Uncharacterized protein</fullName>
    </submittedName>
</protein>
<organism evidence="2 3">
    <name type="scientific">Venturia effusa</name>
    <dbReference type="NCBI Taxonomy" id="50376"/>
    <lineage>
        <taxon>Eukaryota</taxon>
        <taxon>Fungi</taxon>
        <taxon>Dikarya</taxon>
        <taxon>Ascomycota</taxon>
        <taxon>Pezizomycotina</taxon>
        <taxon>Dothideomycetes</taxon>
        <taxon>Pleosporomycetidae</taxon>
        <taxon>Venturiales</taxon>
        <taxon>Venturiaceae</taxon>
        <taxon>Venturia</taxon>
    </lineage>
</organism>
<evidence type="ECO:0000313" key="2">
    <source>
        <dbReference type="EMBL" id="QDS75725.1"/>
    </source>
</evidence>
<accession>A0A517LJA4</accession>
<name>A0A517LJA4_9PEZI</name>
<feature type="region of interest" description="Disordered" evidence="1">
    <location>
        <begin position="1"/>
        <end position="21"/>
    </location>
</feature>
<evidence type="ECO:0000256" key="1">
    <source>
        <dbReference type="SAM" id="MobiDB-lite"/>
    </source>
</evidence>
<dbReference type="AlphaFoldDB" id="A0A517LJA4"/>
<dbReference type="OrthoDB" id="10632610at2759"/>
<evidence type="ECO:0000313" key="3">
    <source>
        <dbReference type="Proteomes" id="UP000316270"/>
    </source>
</evidence>
<gene>
    <name evidence="2" type="ORF">FKW77_008174</name>
</gene>